<protein>
    <recommendedName>
        <fullName evidence="2">DUF5689 domain-containing protein</fullName>
    </recommendedName>
</protein>
<organism evidence="3 4">
    <name type="scientific">Myroides marinus</name>
    <dbReference type="NCBI Taxonomy" id="703342"/>
    <lineage>
        <taxon>Bacteria</taxon>
        <taxon>Pseudomonadati</taxon>
        <taxon>Bacteroidota</taxon>
        <taxon>Flavobacteriia</taxon>
        <taxon>Flavobacteriales</taxon>
        <taxon>Flavobacteriaceae</taxon>
        <taxon>Myroides</taxon>
    </lineage>
</organism>
<name>A0A163Z8C6_9FLAO</name>
<accession>A0A163Z8C6</accession>
<proteinExistence type="predicted"/>
<dbReference type="PROSITE" id="PS51257">
    <property type="entry name" value="PROKAR_LIPOPROTEIN"/>
    <property type="match status" value="1"/>
</dbReference>
<dbReference type="AlphaFoldDB" id="A0A163Z8C6"/>
<dbReference type="Proteomes" id="UP000076630">
    <property type="component" value="Unassembled WGS sequence"/>
</dbReference>
<gene>
    <name evidence="3" type="ORF">AV926_08130</name>
</gene>
<dbReference type="Pfam" id="PF18942">
    <property type="entry name" value="DUF5689"/>
    <property type="match status" value="1"/>
</dbReference>
<evidence type="ECO:0000259" key="2">
    <source>
        <dbReference type="Pfam" id="PF18942"/>
    </source>
</evidence>
<reference evidence="3 4" key="1">
    <citation type="submission" date="2016-01" db="EMBL/GenBank/DDBJ databases">
        <title>Whole genome sequencing of Myroides marinus L41.</title>
        <authorList>
            <person name="Hong K.W."/>
        </authorList>
    </citation>
    <scope>NUCLEOTIDE SEQUENCE [LARGE SCALE GENOMIC DNA]</scope>
    <source>
        <strain evidence="3 4">L41</strain>
    </source>
</reference>
<evidence type="ECO:0000313" key="4">
    <source>
        <dbReference type="Proteomes" id="UP000076630"/>
    </source>
</evidence>
<dbReference type="InterPro" id="IPR043744">
    <property type="entry name" value="DUF5689"/>
</dbReference>
<feature type="domain" description="DUF5689" evidence="2">
    <location>
        <begin position="52"/>
        <end position="287"/>
    </location>
</feature>
<feature type="region of interest" description="Disordered" evidence="1">
    <location>
        <begin position="506"/>
        <end position="529"/>
    </location>
</feature>
<sequence length="725" mass="79397">MFITTSKTLFKMKTIFKSLLYFSFAGLILTGCAKNDDFSVPPINCEEPNIVANQTIDGLYSTIKEDSKVVAQYTKDETISGIVISSDQAGNFYQQLYIVDENTQTPVTLKVDIKGGFALYPVGSKVFVKLNGTYIHNSYGMITIGGGIYTSSGGNKYADVITGSKLRNTLYRSCNVKTGDEFNKYINVVTLEQLKTDKTLLGKLIRIHDVQFDRAVVGKTYYDSKDVDGGKQTLRKMVDKNGNALFVRTGGYGSIKGEIIVKESGTVTGIASDYQGTIQFYPRTMVDMDLKNEPFEEGTTEPGVQEEIKFFGTHVFKGGDFENWDLFKAITSAFPLPEYVVPVSDNYSGVPGKQSLHINGSVDKNSPIFTMSNVPSHKGATKLSFIMKGSSKKTISVEIIKKDGKTEAYNVINFTDPTDNKYGAPATTLSKSLTVEKAVEKMTNGNGSNSYMIKGGTHAIDTKGTWVKVTLNIAGVDYNDTGKGDFMRVRIGNTDAYDLKIDEMRFEDGTPGDGGGTVEPSEGGIDRNEPNTVANFSKWSGFIGSLNSYKLLAVLGSENKAGKDGKAALQIKGTHTKNDYLFTIENQTVKKDAKKIVMYVKGTSAKALSFNVYRNSDDEKGNKTYDVFNIRTDEQISGSKVQVDLKNDIVIKKTTKMQSGANKENGNNDYLYTTIDTKGAKDGWLKITLDISDVDYNKTGKGSVFSIKTGSAAAYDLLVSDIVFE</sequence>
<dbReference type="EMBL" id="LQNU01000053">
    <property type="protein sequence ID" value="KZE81247.1"/>
    <property type="molecule type" value="Genomic_DNA"/>
</dbReference>
<evidence type="ECO:0000313" key="3">
    <source>
        <dbReference type="EMBL" id="KZE81247.1"/>
    </source>
</evidence>
<keyword evidence="4" id="KW-1185">Reference proteome</keyword>
<evidence type="ECO:0000256" key="1">
    <source>
        <dbReference type="SAM" id="MobiDB-lite"/>
    </source>
</evidence>
<dbReference type="OrthoDB" id="1492759at2"/>
<comment type="caution">
    <text evidence="3">The sequence shown here is derived from an EMBL/GenBank/DDBJ whole genome shotgun (WGS) entry which is preliminary data.</text>
</comment>